<evidence type="ECO:0008006" key="4">
    <source>
        <dbReference type="Google" id="ProtNLM"/>
    </source>
</evidence>
<feature type="transmembrane region" description="Helical" evidence="1">
    <location>
        <begin position="95"/>
        <end position="113"/>
    </location>
</feature>
<sequence length="173" mass="19749">MTQPPTRDETRGPLASLLFAILRAVLTVVIVFDEIARPLYRPLIDWVASLRIVARAEAMIARQSRLSILALLAVPFAIAEPLKLLGLWMMADGRFRSGLVVFAFAHLVSFLLVERIYHAGREKLLTYGWLNWLMTLLDRLRRRALDWVCSSAAYAFALRARDAARSWWRGLRA</sequence>
<dbReference type="EMBL" id="JBHSLU010000082">
    <property type="protein sequence ID" value="MFC5508199.1"/>
    <property type="molecule type" value="Genomic_DNA"/>
</dbReference>
<accession>A0ABW0P6B8</accession>
<dbReference type="Proteomes" id="UP001596060">
    <property type="component" value="Unassembled WGS sequence"/>
</dbReference>
<feature type="transmembrane region" description="Helical" evidence="1">
    <location>
        <begin position="12"/>
        <end position="32"/>
    </location>
</feature>
<keyword evidence="1" id="KW-1133">Transmembrane helix</keyword>
<gene>
    <name evidence="2" type="ORF">ACFPN9_23435</name>
</gene>
<evidence type="ECO:0000313" key="2">
    <source>
        <dbReference type="EMBL" id="MFC5508199.1"/>
    </source>
</evidence>
<evidence type="ECO:0000256" key="1">
    <source>
        <dbReference type="SAM" id="Phobius"/>
    </source>
</evidence>
<dbReference type="RefSeq" id="WP_082735376.1">
    <property type="nucleotide sequence ID" value="NZ_JBHSLU010000082.1"/>
</dbReference>
<proteinExistence type="predicted"/>
<reference evidence="3" key="1">
    <citation type="journal article" date="2019" name="Int. J. Syst. Evol. Microbiol.">
        <title>The Global Catalogue of Microorganisms (GCM) 10K type strain sequencing project: providing services to taxonomists for standard genome sequencing and annotation.</title>
        <authorList>
            <consortium name="The Broad Institute Genomics Platform"/>
            <consortium name="The Broad Institute Genome Sequencing Center for Infectious Disease"/>
            <person name="Wu L."/>
            <person name="Ma J."/>
        </authorList>
    </citation>
    <scope>NUCLEOTIDE SEQUENCE [LARGE SCALE GENOMIC DNA]</scope>
    <source>
        <strain evidence="3">CCUG 43117</strain>
    </source>
</reference>
<keyword evidence="1" id="KW-0472">Membrane</keyword>
<comment type="caution">
    <text evidence="2">The sequence shown here is derived from an EMBL/GenBank/DDBJ whole genome shotgun (WGS) entry which is preliminary data.</text>
</comment>
<organism evidence="2 3">
    <name type="scientific">Bosea massiliensis</name>
    <dbReference type="NCBI Taxonomy" id="151419"/>
    <lineage>
        <taxon>Bacteria</taxon>
        <taxon>Pseudomonadati</taxon>
        <taxon>Pseudomonadota</taxon>
        <taxon>Alphaproteobacteria</taxon>
        <taxon>Hyphomicrobiales</taxon>
        <taxon>Boseaceae</taxon>
        <taxon>Bosea</taxon>
    </lineage>
</organism>
<protein>
    <recommendedName>
        <fullName evidence="4">Transmembrane protein</fullName>
    </recommendedName>
</protein>
<keyword evidence="1" id="KW-0812">Transmembrane</keyword>
<feature type="transmembrane region" description="Helical" evidence="1">
    <location>
        <begin position="66"/>
        <end position="89"/>
    </location>
</feature>
<evidence type="ECO:0000313" key="3">
    <source>
        <dbReference type="Proteomes" id="UP001596060"/>
    </source>
</evidence>
<keyword evidence="3" id="KW-1185">Reference proteome</keyword>
<name>A0ABW0P6B8_9HYPH</name>